<organism evidence="5 6">
    <name type="scientific">Clostridium oceanicum</name>
    <dbReference type="NCBI Taxonomy" id="1543"/>
    <lineage>
        <taxon>Bacteria</taxon>
        <taxon>Bacillati</taxon>
        <taxon>Bacillota</taxon>
        <taxon>Clostridia</taxon>
        <taxon>Eubacteriales</taxon>
        <taxon>Clostridiaceae</taxon>
        <taxon>Clostridium</taxon>
    </lineage>
</organism>
<dbReference type="PROSITE" id="PS50987">
    <property type="entry name" value="HTH_ARSR_2"/>
    <property type="match status" value="1"/>
</dbReference>
<name>A0ABN1JNW1_9CLOT</name>
<evidence type="ECO:0000256" key="2">
    <source>
        <dbReference type="ARBA" id="ARBA00023125"/>
    </source>
</evidence>
<gene>
    <name evidence="5" type="ORF">GCM10008906_26300</name>
</gene>
<keyword evidence="6" id="KW-1185">Reference proteome</keyword>
<keyword evidence="3" id="KW-0804">Transcription</keyword>
<dbReference type="InterPro" id="IPR045981">
    <property type="entry name" value="DUF5937"/>
</dbReference>
<dbReference type="InterPro" id="IPR011991">
    <property type="entry name" value="ArsR-like_HTH"/>
</dbReference>
<feature type="domain" description="HTH arsR-type" evidence="4">
    <location>
        <begin position="274"/>
        <end position="367"/>
    </location>
</feature>
<dbReference type="InterPro" id="IPR036390">
    <property type="entry name" value="WH_DNA-bd_sf"/>
</dbReference>
<reference evidence="5 6" key="1">
    <citation type="journal article" date="2019" name="Int. J. Syst. Evol. Microbiol.">
        <title>The Global Catalogue of Microorganisms (GCM) 10K type strain sequencing project: providing services to taxonomists for standard genome sequencing and annotation.</title>
        <authorList>
            <consortium name="The Broad Institute Genomics Platform"/>
            <consortium name="The Broad Institute Genome Sequencing Center for Infectious Disease"/>
            <person name="Wu L."/>
            <person name="Ma J."/>
        </authorList>
    </citation>
    <scope>NUCLEOTIDE SEQUENCE [LARGE SCALE GENOMIC DNA]</scope>
    <source>
        <strain evidence="5 6">JCM 1407</strain>
    </source>
</reference>
<evidence type="ECO:0000256" key="3">
    <source>
        <dbReference type="ARBA" id="ARBA00023163"/>
    </source>
</evidence>
<dbReference type="EMBL" id="BAAACG010000010">
    <property type="protein sequence ID" value="GAA0743035.1"/>
    <property type="molecule type" value="Genomic_DNA"/>
</dbReference>
<dbReference type="PANTHER" id="PTHR43132">
    <property type="entry name" value="ARSENICAL RESISTANCE OPERON REPRESSOR ARSR-RELATED"/>
    <property type="match status" value="1"/>
</dbReference>
<accession>A0ABN1JNW1</accession>
<dbReference type="InterPro" id="IPR051011">
    <property type="entry name" value="Metal_resp_trans_reg"/>
</dbReference>
<dbReference type="InterPro" id="IPR001845">
    <property type="entry name" value="HTH_ArsR_DNA-bd_dom"/>
</dbReference>
<evidence type="ECO:0000256" key="1">
    <source>
        <dbReference type="ARBA" id="ARBA00023015"/>
    </source>
</evidence>
<dbReference type="PANTHER" id="PTHR43132:SF2">
    <property type="entry name" value="ARSENICAL RESISTANCE OPERON REPRESSOR ARSR-RELATED"/>
    <property type="match status" value="1"/>
</dbReference>
<comment type="caution">
    <text evidence="5">The sequence shown here is derived from an EMBL/GenBank/DDBJ whole genome shotgun (WGS) entry which is preliminary data.</text>
</comment>
<dbReference type="CDD" id="cd00090">
    <property type="entry name" value="HTH_ARSR"/>
    <property type="match status" value="1"/>
</dbReference>
<sequence length="367" mass="43460">MYEVNRMPIINRREDVKNKIEFICSPLVEMAASLHVLSDPSHHKNCEGWVEKINNKLSLKLKRDIYFFSEQYNQWSFIMDIASEIQNRNSNIKDIHYLIDEIEKMDIYLFSYLFLGAGLVHKDKLKDWMDNPPLFDSEYVPELLNYLPVSSIRSYLHNYENIRTKVVETLRCYWKEIFSAEWPRIEKYEKENIDLQKSILSNSDTIDYILNLHGDLKYLNGKILLKKQTDFQIDIDGIDKIVLLPSVFTSPHLMISIVENIFCIYINLNFRNIEMDEVPKSVKKFTKAINCELRLKIIRSLLISPKTTKELSDDFGFSKGTISEHLKILKETDLIFSRRMKKSVYYYFIPDNLNKNFQAIVSYIENK</sequence>
<evidence type="ECO:0000313" key="6">
    <source>
        <dbReference type="Proteomes" id="UP001501510"/>
    </source>
</evidence>
<dbReference type="PRINTS" id="PR00778">
    <property type="entry name" value="HTHARSR"/>
</dbReference>
<keyword evidence="2" id="KW-0238">DNA-binding</keyword>
<keyword evidence="1" id="KW-0805">Transcription regulation</keyword>
<dbReference type="SUPFAM" id="SSF46785">
    <property type="entry name" value="Winged helix' DNA-binding domain"/>
    <property type="match status" value="1"/>
</dbReference>
<dbReference type="Pfam" id="PF19361">
    <property type="entry name" value="DUF5937"/>
    <property type="match status" value="1"/>
</dbReference>
<dbReference type="Proteomes" id="UP001501510">
    <property type="component" value="Unassembled WGS sequence"/>
</dbReference>
<dbReference type="InterPro" id="IPR036388">
    <property type="entry name" value="WH-like_DNA-bd_sf"/>
</dbReference>
<dbReference type="Gene3D" id="1.10.10.10">
    <property type="entry name" value="Winged helix-like DNA-binding domain superfamily/Winged helix DNA-binding domain"/>
    <property type="match status" value="1"/>
</dbReference>
<proteinExistence type="predicted"/>
<dbReference type="SMART" id="SM00418">
    <property type="entry name" value="HTH_ARSR"/>
    <property type="match status" value="1"/>
</dbReference>
<dbReference type="Pfam" id="PF01022">
    <property type="entry name" value="HTH_5"/>
    <property type="match status" value="1"/>
</dbReference>
<evidence type="ECO:0000259" key="4">
    <source>
        <dbReference type="PROSITE" id="PS50987"/>
    </source>
</evidence>
<evidence type="ECO:0000313" key="5">
    <source>
        <dbReference type="EMBL" id="GAA0743035.1"/>
    </source>
</evidence>
<protein>
    <recommendedName>
        <fullName evidence="4">HTH arsR-type domain-containing protein</fullName>
    </recommendedName>
</protein>